<dbReference type="AlphaFoldDB" id="A0A0D5A2V9"/>
<protein>
    <submittedName>
        <fullName evidence="1">Uncharacterized protein</fullName>
    </submittedName>
</protein>
<name>A0A0D5A2V9_PROMR</name>
<proteinExistence type="predicted"/>
<organism evidence="1">
    <name type="scientific">Prochlorococcus marinus str. P0902-H212</name>
    <dbReference type="NCBI Taxonomy" id="1620696"/>
    <lineage>
        <taxon>Bacteria</taxon>
        <taxon>Bacillati</taxon>
        <taxon>Cyanobacteriota</taxon>
        <taxon>Cyanophyceae</taxon>
        <taxon>Synechococcales</taxon>
        <taxon>Prochlorococcaceae</taxon>
        <taxon>Prochlorococcus</taxon>
    </lineage>
</organism>
<gene>
    <name evidence="1" type="ORF">FA02_0260</name>
</gene>
<dbReference type="EMBL" id="KJ947870">
    <property type="protein sequence ID" value="AJW30526.1"/>
    <property type="molecule type" value="Genomic_DNA"/>
</dbReference>
<evidence type="ECO:0000313" key="1">
    <source>
        <dbReference type="EMBL" id="AJW30526.1"/>
    </source>
</evidence>
<reference evidence="1" key="1">
    <citation type="submission" date="2014-06" db="EMBL/GenBank/DDBJ databases">
        <authorList>
            <person name="Berube P.M."/>
        </authorList>
    </citation>
    <scope>NUCLEOTIDE SEQUENCE</scope>
    <source>
        <strain evidence="1">P0902-H212</strain>
    </source>
</reference>
<sequence>MPVATYLKDRQKKIQSKYHRVAKQFESKYELINRKVASMFHREVPEIELVRLSLDDLITKSTASVERKRKSKSIKSILSKTSIKKVANSYQENIDWTRGRFSGQTIQIVVRDGKIMEKVFLTPKGNKISVKRSELGLLFR</sequence>
<accession>A0A0D5A2V9</accession>